<keyword evidence="2" id="KW-1185">Reference proteome</keyword>
<evidence type="ECO:0000313" key="1">
    <source>
        <dbReference type="EMBL" id="MES1930496.1"/>
    </source>
</evidence>
<protein>
    <submittedName>
        <fullName evidence="1">Uncharacterized protein</fullName>
    </submittedName>
</protein>
<dbReference type="EMBL" id="APND01000005">
    <property type="protein sequence ID" value="MES1930496.1"/>
    <property type="molecule type" value="Genomic_DNA"/>
</dbReference>
<dbReference type="Proteomes" id="UP001460888">
    <property type="component" value="Unassembled WGS sequence"/>
</dbReference>
<evidence type="ECO:0000313" key="2">
    <source>
        <dbReference type="Proteomes" id="UP001460888"/>
    </source>
</evidence>
<name>A0ABV2B3N7_9GAMM</name>
<proteinExistence type="predicted"/>
<sequence>MRGYRREAKLLARADVLSHSKALDALARRDGFKNWSEINFIRRASEAAEQTLAEGFVIAMDVKEALEFEKSKGFLEDQLMWHLVCLKLVEEYLAEKRASPSPAVFYEDPDLKGEWQESDFDQDNAFESIGGNTTVFAYSGRTPVLTPEAASFLLCDICFWRPEQMWFKGQRYDGQWINDQVYGPPPAVSYETVEVSRTGYD</sequence>
<comment type="caution">
    <text evidence="1">The sequence shown here is derived from an EMBL/GenBank/DDBJ whole genome shotgun (WGS) entry which is preliminary data.</text>
</comment>
<accession>A0ABV2B3N7</accession>
<gene>
    <name evidence="1" type="ORF">SADO_14639</name>
</gene>
<reference evidence="1 2" key="1">
    <citation type="submission" date="2013-03" db="EMBL/GenBank/DDBJ databases">
        <title>Salinisphaera dokdonensis CL-ES53 Genome Sequencing.</title>
        <authorList>
            <person name="Li C."/>
            <person name="Lai Q."/>
            <person name="Shao Z."/>
        </authorList>
    </citation>
    <scope>NUCLEOTIDE SEQUENCE [LARGE SCALE GENOMIC DNA]</scope>
    <source>
        <strain evidence="1 2">CL-ES53</strain>
    </source>
</reference>
<organism evidence="1 2">
    <name type="scientific">Salinisphaera dokdonensis CL-ES53</name>
    <dbReference type="NCBI Taxonomy" id="1304272"/>
    <lineage>
        <taxon>Bacteria</taxon>
        <taxon>Pseudomonadati</taxon>
        <taxon>Pseudomonadota</taxon>
        <taxon>Gammaproteobacteria</taxon>
        <taxon>Salinisphaerales</taxon>
        <taxon>Salinisphaeraceae</taxon>
        <taxon>Salinisphaera</taxon>
    </lineage>
</organism>